<keyword evidence="4" id="KW-1185">Reference proteome</keyword>
<keyword evidence="1" id="KW-0175">Coiled coil</keyword>
<dbReference type="AlphaFoldDB" id="A0A7D9INM8"/>
<proteinExistence type="predicted"/>
<evidence type="ECO:0000256" key="2">
    <source>
        <dbReference type="SAM" id="MobiDB-lite"/>
    </source>
</evidence>
<reference evidence="3" key="1">
    <citation type="submission" date="2020-04" db="EMBL/GenBank/DDBJ databases">
        <authorList>
            <person name="Alioto T."/>
            <person name="Alioto T."/>
            <person name="Gomez Garrido J."/>
        </authorList>
    </citation>
    <scope>NUCLEOTIDE SEQUENCE</scope>
    <source>
        <strain evidence="3">A484AB</strain>
    </source>
</reference>
<accession>A0A7D9INM8</accession>
<comment type="caution">
    <text evidence="3">The sequence shown here is derived from an EMBL/GenBank/DDBJ whole genome shotgun (WGS) entry which is preliminary data.</text>
</comment>
<feature type="region of interest" description="Disordered" evidence="2">
    <location>
        <begin position="185"/>
        <end position="209"/>
    </location>
</feature>
<evidence type="ECO:0000313" key="3">
    <source>
        <dbReference type="EMBL" id="CAB4012015.1"/>
    </source>
</evidence>
<evidence type="ECO:0000256" key="1">
    <source>
        <dbReference type="SAM" id="Coils"/>
    </source>
</evidence>
<dbReference type="Proteomes" id="UP001152795">
    <property type="component" value="Unassembled WGS sequence"/>
</dbReference>
<name>A0A7D9INM8_PARCT</name>
<feature type="region of interest" description="Disordered" evidence="2">
    <location>
        <begin position="227"/>
        <end position="276"/>
    </location>
</feature>
<protein>
    <submittedName>
        <fullName evidence="3">Uncharacterized protein</fullName>
    </submittedName>
</protein>
<feature type="coiled-coil region" evidence="1">
    <location>
        <begin position="104"/>
        <end position="170"/>
    </location>
</feature>
<organism evidence="3 4">
    <name type="scientific">Paramuricea clavata</name>
    <name type="common">Red gorgonian</name>
    <name type="synonym">Violescent sea-whip</name>
    <dbReference type="NCBI Taxonomy" id="317549"/>
    <lineage>
        <taxon>Eukaryota</taxon>
        <taxon>Metazoa</taxon>
        <taxon>Cnidaria</taxon>
        <taxon>Anthozoa</taxon>
        <taxon>Octocorallia</taxon>
        <taxon>Malacalcyonacea</taxon>
        <taxon>Plexauridae</taxon>
        <taxon>Paramuricea</taxon>
    </lineage>
</organism>
<evidence type="ECO:0000313" key="4">
    <source>
        <dbReference type="Proteomes" id="UP001152795"/>
    </source>
</evidence>
<feature type="compositionally biased region" description="Polar residues" evidence="2">
    <location>
        <begin position="254"/>
        <end position="276"/>
    </location>
</feature>
<gene>
    <name evidence="3" type="ORF">PACLA_8A062712</name>
</gene>
<dbReference type="EMBL" id="CACRXK020007345">
    <property type="protein sequence ID" value="CAB4012015.1"/>
    <property type="molecule type" value="Genomic_DNA"/>
</dbReference>
<sequence>MENIITITITINTGQIKIEGHSIKEWEKHEFALLIELINCSDLDKMDATNNTTQFFDAVFQKHPCNSSSTKDQKSPEVTPTGEKSLLAMKSSLSTLEANFVEFAQSTKKEIQNFTETLTKKDQEIEILRNDLNQTKTKSQQSFSDLTIQQMEMETKFKNLQEKYKILADKNTKLLCQISTLRNDSLQPTKPPVNTNTNKTTDEPKEEVDLTDDTNSIMETYNIPTANKFENLTKQDKPTNENQQIKTKKDQTANDEPTSGIQQPNGIRNNTSNDTDTIILCDSNGRHKYQTAMSRQ</sequence>